<name>A0ACC0Q338_RHOML</name>
<organism evidence="1 2">
    <name type="scientific">Rhododendron molle</name>
    <name type="common">Chinese azalea</name>
    <name type="synonym">Azalea mollis</name>
    <dbReference type="NCBI Taxonomy" id="49168"/>
    <lineage>
        <taxon>Eukaryota</taxon>
        <taxon>Viridiplantae</taxon>
        <taxon>Streptophyta</taxon>
        <taxon>Embryophyta</taxon>
        <taxon>Tracheophyta</taxon>
        <taxon>Spermatophyta</taxon>
        <taxon>Magnoliopsida</taxon>
        <taxon>eudicotyledons</taxon>
        <taxon>Gunneridae</taxon>
        <taxon>Pentapetalae</taxon>
        <taxon>asterids</taxon>
        <taxon>Ericales</taxon>
        <taxon>Ericaceae</taxon>
        <taxon>Ericoideae</taxon>
        <taxon>Rhodoreae</taxon>
        <taxon>Rhododendron</taxon>
    </lineage>
</organism>
<evidence type="ECO:0000313" key="1">
    <source>
        <dbReference type="EMBL" id="KAI8571864.1"/>
    </source>
</evidence>
<accession>A0ACC0Q338</accession>
<dbReference type="Proteomes" id="UP001062846">
    <property type="component" value="Chromosome 1"/>
</dbReference>
<sequence>MLCANRCVLSTILIQDGLPSLFFTGKLQIEHLMWNIQKSGVSIFDIFYIFWRNIMNSGKSMIDTEITQSTEFDSDSMTRIDSQYYSD</sequence>
<gene>
    <name evidence="1" type="ORF">RHMOL_Rhmol01G0152700</name>
</gene>
<proteinExistence type="predicted"/>
<protein>
    <submittedName>
        <fullName evidence="1">Uncharacterized protein</fullName>
    </submittedName>
</protein>
<dbReference type="EMBL" id="CM046388">
    <property type="protein sequence ID" value="KAI8571864.1"/>
    <property type="molecule type" value="Genomic_DNA"/>
</dbReference>
<keyword evidence="2" id="KW-1185">Reference proteome</keyword>
<reference evidence="1" key="1">
    <citation type="submission" date="2022-02" db="EMBL/GenBank/DDBJ databases">
        <title>Plant Genome Project.</title>
        <authorList>
            <person name="Zhang R.-G."/>
        </authorList>
    </citation>
    <scope>NUCLEOTIDE SEQUENCE</scope>
    <source>
        <strain evidence="1">AT1</strain>
    </source>
</reference>
<evidence type="ECO:0000313" key="2">
    <source>
        <dbReference type="Proteomes" id="UP001062846"/>
    </source>
</evidence>
<comment type="caution">
    <text evidence="1">The sequence shown here is derived from an EMBL/GenBank/DDBJ whole genome shotgun (WGS) entry which is preliminary data.</text>
</comment>